<evidence type="ECO:0000313" key="2">
    <source>
        <dbReference type="EMBL" id="QKW52070.1"/>
    </source>
</evidence>
<proteinExistence type="predicted"/>
<dbReference type="RefSeq" id="WP_176163776.1">
    <property type="nucleotide sequence ID" value="NZ_CP054929.1"/>
</dbReference>
<dbReference type="AlphaFoldDB" id="A0A7H8NC41"/>
<organism evidence="2 3">
    <name type="scientific">Streptomyces buecherae</name>
    <dbReference type="NCBI Taxonomy" id="2763006"/>
    <lineage>
        <taxon>Bacteria</taxon>
        <taxon>Bacillati</taxon>
        <taxon>Actinomycetota</taxon>
        <taxon>Actinomycetes</taxon>
        <taxon>Kitasatosporales</taxon>
        <taxon>Streptomycetaceae</taxon>
        <taxon>Streptomyces</taxon>
    </lineage>
</organism>
<keyword evidence="1" id="KW-0472">Membrane</keyword>
<reference evidence="2 3" key="1">
    <citation type="submission" date="2020-06" db="EMBL/GenBank/DDBJ databases">
        <title>Genome mining for natural products.</title>
        <authorList>
            <person name="Zhang B."/>
            <person name="Shi J."/>
            <person name="Ge H."/>
        </authorList>
    </citation>
    <scope>NUCLEOTIDE SEQUENCE [LARGE SCALE GENOMIC DNA]</scope>
    <source>
        <strain evidence="2 3">NA00687</strain>
    </source>
</reference>
<dbReference type="Proteomes" id="UP000509303">
    <property type="component" value="Chromosome"/>
</dbReference>
<sequence length="112" mass="12072">MVTTATATATWDGALDVFVLAVGVGCGWLGWRAARWPDRALGLVRPGWVTRTWGLGYLLLGCALVVDTATRLAGGEQRWATHLLRWGAGPLVIGSLVAAFVIRRRERRASDG</sequence>
<feature type="transmembrane region" description="Helical" evidence="1">
    <location>
        <begin position="52"/>
        <end position="71"/>
    </location>
</feature>
<gene>
    <name evidence="2" type="ORF">HUT08_23910</name>
</gene>
<evidence type="ECO:0000256" key="1">
    <source>
        <dbReference type="SAM" id="Phobius"/>
    </source>
</evidence>
<protein>
    <submittedName>
        <fullName evidence="2">Uncharacterized protein</fullName>
    </submittedName>
</protein>
<keyword evidence="1" id="KW-0812">Transmembrane</keyword>
<feature type="transmembrane region" description="Helical" evidence="1">
    <location>
        <begin position="13"/>
        <end position="31"/>
    </location>
</feature>
<evidence type="ECO:0000313" key="3">
    <source>
        <dbReference type="Proteomes" id="UP000509303"/>
    </source>
</evidence>
<keyword evidence="1" id="KW-1133">Transmembrane helix</keyword>
<keyword evidence="3" id="KW-1185">Reference proteome</keyword>
<accession>A0A7H8NC41</accession>
<dbReference type="EMBL" id="CP054929">
    <property type="protein sequence ID" value="QKW52070.1"/>
    <property type="molecule type" value="Genomic_DNA"/>
</dbReference>
<feature type="transmembrane region" description="Helical" evidence="1">
    <location>
        <begin position="83"/>
        <end position="102"/>
    </location>
</feature>
<name>A0A7H8NC41_9ACTN</name>